<dbReference type="Pfam" id="PF11702">
    <property type="entry name" value="DUF3295"/>
    <property type="match status" value="1"/>
</dbReference>
<comment type="caution">
    <text evidence="4">The sequence shown here is derived from an EMBL/GenBank/DDBJ whole genome shotgun (WGS) entry which is preliminary data.</text>
</comment>
<evidence type="ECO:0000256" key="1">
    <source>
        <dbReference type="SAM" id="MobiDB-lite"/>
    </source>
</evidence>
<dbReference type="RefSeq" id="XP_070863382.1">
    <property type="nucleotide sequence ID" value="XM_071013957.1"/>
</dbReference>
<dbReference type="GeneID" id="98128601"/>
<feature type="region of interest" description="Disordered" evidence="1">
    <location>
        <begin position="64"/>
        <end position="86"/>
    </location>
</feature>
<dbReference type="EMBL" id="JAZGUE010000007">
    <property type="protein sequence ID" value="KAL2264655.1"/>
    <property type="molecule type" value="Genomic_DNA"/>
</dbReference>
<dbReference type="Proteomes" id="UP001600064">
    <property type="component" value="Unassembled WGS sequence"/>
</dbReference>
<dbReference type="InterPro" id="IPR021711">
    <property type="entry name" value="DUF3295"/>
</dbReference>
<evidence type="ECO:0000259" key="2">
    <source>
        <dbReference type="Pfam" id="PF08550"/>
    </source>
</evidence>
<feature type="compositionally biased region" description="Basic and acidic residues" evidence="1">
    <location>
        <begin position="265"/>
        <end position="276"/>
    </location>
</feature>
<dbReference type="PANTHER" id="PTHR28014:SF1">
    <property type="entry name" value="NEGATIVE REGULATOR OF RAS-CAMP PATHWAY"/>
    <property type="match status" value="1"/>
</dbReference>
<feature type="domain" description="Nitrogen regulatory protein areA GATA-like" evidence="2">
    <location>
        <begin position="31"/>
        <end position="57"/>
    </location>
</feature>
<accession>A0ABR4D2Q2</accession>
<evidence type="ECO:0000259" key="3">
    <source>
        <dbReference type="Pfam" id="PF11702"/>
    </source>
</evidence>
<feature type="region of interest" description="Disordered" evidence="1">
    <location>
        <begin position="149"/>
        <end position="371"/>
    </location>
</feature>
<feature type="compositionally biased region" description="Polar residues" evidence="1">
    <location>
        <begin position="161"/>
        <end position="172"/>
    </location>
</feature>
<name>A0ABR4D2Q2_9PEZI</name>
<reference evidence="4 5" key="1">
    <citation type="journal article" date="2024" name="Commun. Biol.">
        <title>Comparative genomic analysis of thermophilic fungi reveals convergent evolutionary adaptations and gene losses.</title>
        <authorList>
            <person name="Steindorff A.S."/>
            <person name="Aguilar-Pontes M.V."/>
            <person name="Robinson A.J."/>
            <person name="Andreopoulos B."/>
            <person name="LaButti K."/>
            <person name="Kuo A."/>
            <person name="Mondo S."/>
            <person name="Riley R."/>
            <person name="Otillar R."/>
            <person name="Haridas S."/>
            <person name="Lipzen A."/>
            <person name="Grimwood J."/>
            <person name="Schmutz J."/>
            <person name="Clum A."/>
            <person name="Reid I.D."/>
            <person name="Moisan M.C."/>
            <person name="Butler G."/>
            <person name="Nguyen T.T.M."/>
            <person name="Dewar K."/>
            <person name="Conant G."/>
            <person name="Drula E."/>
            <person name="Henrissat B."/>
            <person name="Hansel C."/>
            <person name="Singer S."/>
            <person name="Hutchinson M.I."/>
            <person name="de Vries R.P."/>
            <person name="Natvig D.O."/>
            <person name="Powell A.J."/>
            <person name="Tsang A."/>
            <person name="Grigoriev I.V."/>
        </authorList>
    </citation>
    <scope>NUCLEOTIDE SEQUENCE [LARGE SCALE GENOMIC DNA]</scope>
    <source>
        <strain evidence="4 5">ATCC 22073</strain>
    </source>
</reference>
<feature type="compositionally biased region" description="Acidic residues" evidence="1">
    <location>
        <begin position="335"/>
        <end position="359"/>
    </location>
</feature>
<feature type="compositionally biased region" description="Polar residues" evidence="1">
    <location>
        <begin position="405"/>
        <end position="429"/>
    </location>
</feature>
<sequence length="564" mass="62367">MPMSLEAPVLQVDANVIHKVDTTNPSNLFSMWTVFARCRDSVAQGRRLENLTWRLLSSSATSQPWDIEYPRTPSNEDAPPQLSGSVDSVADEEAVDLTTSSSPVYMVRPRIQRQDSCASSRSRGRDRLITSDELEKMVLSIMEAKEPLNAPLPSIPRSPSVEETTTNPQTAEQPAATPCEPRCEPRQPAQPQEIPQLAKSQTIITRGFSPAQPSQVYLRPSSLVNKAPSPSTIPQPADAPAPKIVLPKKEQAKFTLGVSSGSDEESYKSRDLETRKMVAQPPRKRFQLGASPSDDSPQTNGQPQRLAPSADGQKKTTSFNHQVVTQTYTSSAISDTEDDYLDESAIDDDDDEWEEESAEESGSSVGESKIQFKRVDSTANLPSRRSLITLMLSRNDRSQRLGGVASQSTSALPRARTNLNGPQPIASPNDSDDGPLMMKRSNLRAPPMRPINEIPRSSAQPINVTAATGIHAGALSPRTTRRHMLATELTDSLRRNLLLERSHKSSTANAVLKRRHTSQDIANLKQYPERPYMKKETDKEIDNDPSNWNQYFQNPFSSNYAQAW</sequence>
<feature type="compositionally biased region" description="Polar residues" evidence="1">
    <location>
        <begin position="315"/>
        <end position="334"/>
    </location>
</feature>
<dbReference type="InterPro" id="IPR053043">
    <property type="entry name" value="Ras-cAMP_regulatory"/>
</dbReference>
<feature type="domain" description="DUF3295" evidence="3">
    <location>
        <begin position="80"/>
        <end position="564"/>
    </location>
</feature>
<protein>
    <recommendedName>
        <fullName evidence="6">Nitrogen regulatory protein areA GATA-like domain-containing protein</fullName>
    </recommendedName>
</protein>
<proteinExistence type="predicted"/>
<dbReference type="Pfam" id="PF08550">
    <property type="entry name" value="GATA_AreA"/>
    <property type="match status" value="1"/>
</dbReference>
<dbReference type="PANTHER" id="PTHR28014">
    <property type="entry name" value="NEGATIVE REGULATOR OF RAS-CAMP PATHWAY"/>
    <property type="match status" value="1"/>
</dbReference>
<gene>
    <name evidence="4" type="ORF">VTJ83DRAFT_7165</name>
</gene>
<evidence type="ECO:0000313" key="4">
    <source>
        <dbReference type="EMBL" id="KAL2264655.1"/>
    </source>
</evidence>
<evidence type="ECO:0000313" key="5">
    <source>
        <dbReference type="Proteomes" id="UP001600064"/>
    </source>
</evidence>
<feature type="region of interest" description="Disordered" evidence="1">
    <location>
        <begin position="399"/>
        <end position="459"/>
    </location>
</feature>
<keyword evidence="5" id="KW-1185">Reference proteome</keyword>
<feature type="compositionally biased region" description="Polar residues" evidence="1">
    <location>
        <begin position="293"/>
        <end position="303"/>
    </location>
</feature>
<evidence type="ECO:0008006" key="6">
    <source>
        <dbReference type="Google" id="ProtNLM"/>
    </source>
</evidence>
<dbReference type="InterPro" id="IPR013860">
    <property type="entry name" value="AreA_GATA"/>
</dbReference>
<organism evidence="4 5">
    <name type="scientific">Remersonia thermophila</name>
    <dbReference type="NCBI Taxonomy" id="72144"/>
    <lineage>
        <taxon>Eukaryota</taxon>
        <taxon>Fungi</taxon>
        <taxon>Dikarya</taxon>
        <taxon>Ascomycota</taxon>
        <taxon>Pezizomycotina</taxon>
        <taxon>Sordariomycetes</taxon>
        <taxon>Sordariomycetidae</taxon>
        <taxon>Sordariales</taxon>
        <taxon>Sordariales incertae sedis</taxon>
        <taxon>Remersonia</taxon>
    </lineage>
</organism>